<dbReference type="GO" id="GO:0005886">
    <property type="term" value="C:plasma membrane"/>
    <property type="evidence" value="ECO:0007669"/>
    <property type="project" value="UniProtKB-SubCell"/>
</dbReference>
<evidence type="ECO:0000256" key="6">
    <source>
        <dbReference type="ARBA" id="ARBA00023136"/>
    </source>
</evidence>
<evidence type="ECO:0000259" key="8">
    <source>
        <dbReference type="Pfam" id="PF06808"/>
    </source>
</evidence>
<protein>
    <submittedName>
        <fullName evidence="9">TRAP transporter large permease subunit</fullName>
    </submittedName>
</protein>
<dbReference type="InterPro" id="IPR010656">
    <property type="entry name" value="DctM"/>
</dbReference>
<evidence type="ECO:0000313" key="10">
    <source>
        <dbReference type="Proteomes" id="UP000515847"/>
    </source>
</evidence>
<feature type="transmembrane region" description="Helical" evidence="7">
    <location>
        <begin position="334"/>
        <end position="352"/>
    </location>
</feature>
<feature type="transmembrane region" description="Helical" evidence="7">
    <location>
        <begin position="358"/>
        <end position="384"/>
    </location>
</feature>
<feature type="transmembrane region" description="Helical" evidence="7">
    <location>
        <begin position="240"/>
        <end position="256"/>
    </location>
</feature>
<evidence type="ECO:0000256" key="7">
    <source>
        <dbReference type="SAM" id="Phobius"/>
    </source>
</evidence>
<comment type="subcellular location">
    <subcellularLocation>
        <location evidence="1">Cell inner membrane</location>
        <topology evidence="1">Multi-pass membrane protein</topology>
    </subcellularLocation>
</comment>
<dbReference type="PIRSF" id="PIRSF006066">
    <property type="entry name" value="HI0050"/>
    <property type="match status" value="1"/>
</dbReference>
<dbReference type="AlphaFoldDB" id="A0A7G6E8U4"/>
<keyword evidence="3" id="KW-0997">Cell inner membrane</keyword>
<dbReference type="PANTHER" id="PTHR33362">
    <property type="entry name" value="SIALIC ACID TRAP TRANSPORTER PERMEASE PROTEIN SIAT-RELATED"/>
    <property type="match status" value="1"/>
</dbReference>
<keyword evidence="5 7" id="KW-1133">Transmembrane helix</keyword>
<feature type="transmembrane region" description="Helical" evidence="7">
    <location>
        <begin position="138"/>
        <end position="161"/>
    </location>
</feature>
<feature type="transmembrane region" description="Helical" evidence="7">
    <location>
        <begin position="167"/>
        <end position="194"/>
    </location>
</feature>
<feature type="transmembrane region" description="Helical" evidence="7">
    <location>
        <begin position="396"/>
        <end position="420"/>
    </location>
</feature>
<gene>
    <name evidence="9" type="ORF">BR63_17655</name>
</gene>
<keyword evidence="6 7" id="KW-0472">Membrane</keyword>
<feature type="transmembrane region" description="Helical" evidence="7">
    <location>
        <begin position="81"/>
        <end position="107"/>
    </location>
</feature>
<evidence type="ECO:0000256" key="1">
    <source>
        <dbReference type="ARBA" id="ARBA00004429"/>
    </source>
</evidence>
<evidence type="ECO:0000256" key="5">
    <source>
        <dbReference type="ARBA" id="ARBA00022989"/>
    </source>
</evidence>
<feature type="transmembrane region" description="Helical" evidence="7">
    <location>
        <begin position="304"/>
        <end position="327"/>
    </location>
</feature>
<feature type="transmembrane region" description="Helical" evidence="7">
    <location>
        <begin position="48"/>
        <end position="69"/>
    </location>
</feature>
<dbReference type="InterPro" id="IPR004681">
    <property type="entry name" value="TRAP_DctM"/>
</dbReference>
<evidence type="ECO:0000256" key="2">
    <source>
        <dbReference type="ARBA" id="ARBA00022475"/>
    </source>
</evidence>
<feature type="transmembrane region" description="Helical" evidence="7">
    <location>
        <begin position="268"/>
        <end position="292"/>
    </location>
</feature>
<feature type="transmembrane region" description="Helical" evidence="7">
    <location>
        <begin position="113"/>
        <end position="131"/>
    </location>
</feature>
<organism evidence="9 10">
    <name type="scientific">Thermanaerosceptrum fracticalcis</name>
    <dbReference type="NCBI Taxonomy" id="1712410"/>
    <lineage>
        <taxon>Bacteria</taxon>
        <taxon>Bacillati</taxon>
        <taxon>Bacillota</taxon>
        <taxon>Clostridia</taxon>
        <taxon>Eubacteriales</taxon>
        <taxon>Peptococcaceae</taxon>
        <taxon>Thermanaerosceptrum</taxon>
    </lineage>
</organism>
<feature type="transmembrane region" description="Helical" evidence="7">
    <location>
        <begin position="215"/>
        <end position="234"/>
    </location>
</feature>
<name>A0A7G6E8U4_THEFR</name>
<accession>A0A7G6E8U4</accession>
<keyword evidence="10" id="KW-1185">Reference proteome</keyword>
<feature type="domain" description="TRAP C4-dicarboxylate transport system permease DctM subunit" evidence="8">
    <location>
        <begin position="6"/>
        <end position="415"/>
    </location>
</feature>
<dbReference type="PANTHER" id="PTHR33362:SF3">
    <property type="entry name" value="SIALIC ACID TRAP TRANSPORTER PERMEASE PROTEIN SIAT"/>
    <property type="match status" value="1"/>
</dbReference>
<dbReference type="OrthoDB" id="9777699at2"/>
<evidence type="ECO:0000256" key="3">
    <source>
        <dbReference type="ARBA" id="ARBA00022519"/>
    </source>
</evidence>
<evidence type="ECO:0000256" key="4">
    <source>
        <dbReference type="ARBA" id="ARBA00022692"/>
    </source>
</evidence>
<sequence length="426" mass="44304">MSLLLFGTLLVLLVLNIPIGVALGLSSITALVFGNMPTPPLVVAQRMFTAVDSFPFMAIPFFMLAGGLMESGGISRRLISFAKACVGTVPGGLGIITIVASAFFGAISGSNPATVAAIGGIMIPAMIKAGYPRDFAAAVAAAGGTLGVIIPPSIPMVTYGVVASVSIGTLFMAGFIPGVIIALCLIGVIYFYALKLDLPKGEPTNLKLFVSSFKEAILALVMPIIILGGIYGGVFTPTEAAAVAVVYSFIVSIFIYKELTIKDLGPVIVKAGVSTSVVLFVIATSASFSWLITSAQIPAKVTAAMMSLSTNAVVITLLINLILLFLGTFLETQAIILLVAPILLPLAVQLGIDPIVLGIIMVVNTSVGMITPPMAVNLFVACGISNLKVEQISRRIVPFLIIEIILVLILSNLPQIVMFLPNLLGK</sequence>
<proteinExistence type="predicted"/>
<dbReference type="KEGG" id="tfr:BR63_17655"/>
<dbReference type="GO" id="GO:0022857">
    <property type="term" value="F:transmembrane transporter activity"/>
    <property type="evidence" value="ECO:0007669"/>
    <property type="project" value="TreeGrafter"/>
</dbReference>
<keyword evidence="4 7" id="KW-0812">Transmembrane</keyword>
<evidence type="ECO:0000313" key="9">
    <source>
        <dbReference type="EMBL" id="QNB48498.1"/>
    </source>
</evidence>
<dbReference type="Pfam" id="PF06808">
    <property type="entry name" value="DctM"/>
    <property type="match status" value="1"/>
</dbReference>
<dbReference type="NCBIfam" id="TIGR00786">
    <property type="entry name" value="dctM"/>
    <property type="match status" value="1"/>
</dbReference>
<dbReference type="EMBL" id="CP045798">
    <property type="protein sequence ID" value="QNB48498.1"/>
    <property type="molecule type" value="Genomic_DNA"/>
</dbReference>
<reference evidence="9 10" key="1">
    <citation type="journal article" date="2019" name="Front. Microbiol.">
        <title>Thermoanaerosceptrum fracticalcis gen. nov. sp. nov., a Novel Fumarate-Fermenting Microorganism From a Deep Fractured Carbonate Aquifer of the US Great Basin.</title>
        <authorList>
            <person name="Hamilton-Brehm S.D."/>
            <person name="Stewart L.E."/>
            <person name="Zavarin M."/>
            <person name="Caldwell M."/>
            <person name="Lawson P.A."/>
            <person name="Onstott T.C."/>
            <person name="Grzymski J."/>
            <person name="Neveux I."/>
            <person name="Lollar B.S."/>
            <person name="Russell C.E."/>
            <person name="Moser D.P."/>
        </authorList>
    </citation>
    <scope>NUCLEOTIDE SEQUENCE [LARGE SCALE GENOMIC DNA]</scope>
    <source>
        <strain evidence="9 10">DRI-13</strain>
    </source>
</reference>
<keyword evidence="2" id="KW-1003">Cell membrane</keyword>
<dbReference type="Proteomes" id="UP000515847">
    <property type="component" value="Chromosome"/>
</dbReference>